<organism evidence="2">
    <name type="scientific">Chromera velia CCMP2878</name>
    <dbReference type="NCBI Taxonomy" id="1169474"/>
    <lineage>
        <taxon>Eukaryota</taxon>
        <taxon>Sar</taxon>
        <taxon>Alveolata</taxon>
        <taxon>Colpodellida</taxon>
        <taxon>Chromeraceae</taxon>
        <taxon>Chromera</taxon>
    </lineage>
</organism>
<gene>
    <name evidence="2" type="ORF">Cvel_21085</name>
</gene>
<dbReference type="EMBL" id="CDMZ01001047">
    <property type="protein sequence ID" value="CEM26281.1"/>
    <property type="molecule type" value="Genomic_DNA"/>
</dbReference>
<feature type="region of interest" description="Disordered" evidence="1">
    <location>
        <begin position="82"/>
        <end position="109"/>
    </location>
</feature>
<accession>A0A0G4GBE0</accession>
<dbReference type="PhylomeDB" id="A0A0G4GBE0"/>
<evidence type="ECO:0000313" key="2">
    <source>
        <dbReference type="EMBL" id="CEM26281.1"/>
    </source>
</evidence>
<reference evidence="2" key="1">
    <citation type="submission" date="2014-11" db="EMBL/GenBank/DDBJ databases">
        <authorList>
            <person name="Otto D Thomas"/>
            <person name="Naeem Raeece"/>
        </authorList>
    </citation>
    <scope>NUCLEOTIDE SEQUENCE</scope>
</reference>
<name>A0A0G4GBE0_9ALVE</name>
<proteinExistence type="predicted"/>
<feature type="region of interest" description="Disordered" evidence="1">
    <location>
        <begin position="287"/>
        <end position="325"/>
    </location>
</feature>
<evidence type="ECO:0000256" key="1">
    <source>
        <dbReference type="SAM" id="MobiDB-lite"/>
    </source>
</evidence>
<feature type="compositionally biased region" description="Polar residues" evidence="1">
    <location>
        <begin position="303"/>
        <end position="314"/>
    </location>
</feature>
<dbReference type="VEuPathDB" id="CryptoDB:Cvel_21085"/>
<dbReference type="AlphaFoldDB" id="A0A0G4GBE0"/>
<sequence length="325" mass="34437">MPPNAIPFSSGSVNLFAGRVVPVIGAFNFRTTLLGVSHTGTPIFGTTPCPVGTLPPGVPALLTLWTTKERRVFEPSCWSLEDGGQEAKPEEVVSLRGRDERPSPAEWEPTPAGWLCRRPGRLLTALFLLSLLSARMWEADTPGHPPSPPDLEAHHLLARIGGFGGDINVALHSIEGNIPLQGAKEGAGDAQNGGKRDEVSEADDRLIADVDTSDVENPSGQSLRDRPSRPPSRVPSEEKFTRHPHPTQRWANPILAATAPAQRETAGSAASSMGPLFLTRLANNKRKIRNAPLPGPARPRTPGFSQEGNDNATAVSGAAAAAAAD</sequence>
<feature type="region of interest" description="Disordered" evidence="1">
    <location>
        <begin position="182"/>
        <end position="201"/>
    </location>
</feature>
<protein>
    <submittedName>
        <fullName evidence="2">Uncharacterized protein</fullName>
    </submittedName>
</protein>
<feature type="compositionally biased region" description="Basic and acidic residues" evidence="1">
    <location>
        <begin position="85"/>
        <end position="103"/>
    </location>
</feature>
<feature type="region of interest" description="Disordered" evidence="1">
    <location>
        <begin position="209"/>
        <end position="251"/>
    </location>
</feature>